<gene>
    <name evidence="1" type="ORF">KPL78_13680</name>
</gene>
<evidence type="ECO:0000313" key="2">
    <source>
        <dbReference type="Proteomes" id="UP001196565"/>
    </source>
</evidence>
<dbReference type="EMBL" id="JAHYBZ010000004">
    <property type="protein sequence ID" value="MBW6398909.1"/>
    <property type="molecule type" value="Genomic_DNA"/>
</dbReference>
<reference evidence="1 2" key="1">
    <citation type="submission" date="2021-07" db="EMBL/GenBank/DDBJ databases">
        <authorList>
            <person name="So Y."/>
        </authorList>
    </citation>
    <scope>NUCLEOTIDE SEQUENCE [LARGE SCALE GENOMIC DNA]</scope>
    <source>
        <strain evidence="1 2">HJA6</strain>
    </source>
</reference>
<protein>
    <submittedName>
        <fullName evidence="1">Uncharacterized protein</fullName>
    </submittedName>
</protein>
<accession>A0ABS7A9G1</accession>
<sequence length="129" mass="14696">MALATQGHPYIDWLSDEVDLDRIRTDHAAWARFWFIDADLKAMPRFWVRWAFEHVQQFRRVTDGTPGDAQIATYLLDADVVVSADKGLIQILDRVRGSCPFRLAEGHLLEAGRPGVDALLQQLRHPSDT</sequence>
<dbReference type="Proteomes" id="UP001196565">
    <property type="component" value="Unassembled WGS sequence"/>
</dbReference>
<comment type="caution">
    <text evidence="1">The sequence shown here is derived from an EMBL/GenBank/DDBJ whole genome shotgun (WGS) entry which is preliminary data.</text>
</comment>
<keyword evidence="2" id="KW-1185">Reference proteome</keyword>
<proteinExistence type="predicted"/>
<evidence type="ECO:0000313" key="1">
    <source>
        <dbReference type="EMBL" id="MBW6398909.1"/>
    </source>
</evidence>
<organism evidence="1 2">
    <name type="scientific">Roseomonas alba</name>
    <dbReference type="NCBI Taxonomy" id="2846776"/>
    <lineage>
        <taxon>Bacteria</taxon>
        <taxon>Pseudomonadati</taxon>
        <taxon>Pseudomonadota</taxon>
        <taxon>Alphaproteobacteria</taxon>
        <taxon>Acetobacterales</taxon>
        <taxon>Roseomonadaceae</taxon>
        <taxon>Roseomonas</taxon>
    </lineage>
</organism>
<name>A0ABS7A9G1_9PROT</name>